<dbReference type="AlphaFoldDB" id="A0A084EBD1"/>
<gene>
    <name evidence="3" type="ORF">CP98_04509</name>
</gene>
<dbReference type="Pfam" id="PF07238">
    <property type="entry name" value="PilZ"/>
    <property type="match status" value="1"/>
</dbReference>
<protein>
    <submittedName>
        <fullName evidence="3">Type IV pilus assembly PilZ</fullName>
    </submittedName>
</protein>
<keyword evidence="1" id="KW-0472">Membrane</keyword>
<dbReference type="Proteomes" id="UP000028534">
    <property type="component" value="Unassembled WGS sequence"/>
</dbReference>
<evidence type="ECO:0000313" key="4">
    <source>
        <dbReference type="Proteomes" id="UP000028534"/>
    </source>
</evidence>
<dbReference type="EMBL" id="JGVR01000042">
    <property type="protein sequence ID" value="KEZ15273.1"/>
    <property type="molecule type" value="Genomic_DNA"/>
</dbReference>
<dbReference type="Gene3D" id="2.40.10.220">
    <property type="entry name" value="predicted glycosyltransferase like domains"/>
    <property type="match status" value="1"/>
</dbReference>
<name>A0A084EBD1_SPHYA</name>
<dbReference type="SUPFAM" id="SSF141371">
    <property type="entry name" value="PilZ domain-like"/>
    <property type="match status" value="1"/>
</dbReference>
<organism evidence="3 4">
    <name type="scientific">Sphingobium yanoikuyae</name>
    <name type="common">Sphingomonas yanoikuyae</name>
    <dbReference type="NCBI Taxonomy" id="13690"/>
    <lineage>
        <taxon>Bacteria</taxon>
        <taxon>Pseudomonadati</taxon>
        <taxon>Pseudomonadota</taxon>
        <taxon>Alphaproteobacteria</taxon>
        <taxon>Sphingomonadales</taxon>
        <taxon>Sphingomonadaceae</taxon>
        <taxon>Sphingobium</taxon>
    </lineage>
</organism>
<keyword evidence="1" id="KW-0812">Transmembrane</keyword>
<reference evidence="3 4" key="1">
    <citation type="submission" date="2014-03" db="EMBL/GenBank/DDBJ databases">
        <title>Genome sequence of Sphingobium yanoikuyae B1.</title>
        <authorList>
            <person name="Gan H.M."/>
            <person name="Gan H.Y."/>
            <person name="Savka M.A."/>
        </authorList>
    </citation>
    <scope>NUCLEOTIDE SEQUENCE [LARGE SCALE GENOMIC DNA]</scope>
    <source>
        <strain evidence="3 4">B1</strain>
    </source>
</reference>
<dbReference type="PATRIC" id="fig|13690.10.peg.4644"/>
<evidence type="ECO:0000313" key="3">
    <source>
        <dbReference type="EMBL" id="KEZ15273.1"/>
    </source>
</evidence>
<accession>A0A084EBD1</accession>
<dbReference type="eggNOG" id="ENOG5031BE9">
    <property type="taxonomic scope" value="Bacteria"/>
</dbReference>
<feature type="domain" description="PilZ" evidence="2">
    <location>
        <begin position="15"/>
        <end position="100"/>
    </location>
</feature>
<feature type="transmembrane region" description="Helical" evidence="1">
    <location>
        <begin position="134"/>
        <end position="155"/>
    </location>
</feature>
<comment type="caution">
    <text evidence="3">The sequence shown here is derived from an EMBL/GenBank/DDBJ whole genome shotgun (WGS) entry which is preliminary data.</text>
</comment>
<dbReference type="GO" id="GO:0035438">
    <property type="term" value="F:cyclic-di-GMP binding"/>
    <property type="evidence" value="ECO:0007669"/>
    <property type="project" value="InterPro"/>
</dbReference>
<sequence>MMQTNIAAKLYPSDRATDRIVVNRPSTLRDHTGAPLDVVIENISEGGCRLRCDRAMDVEGDIRIGIAGIGIRHAQVIWNEGDILGCAFDNPLSQSDVASTLQAVTLLQGQFGGPDIMPASQLRPMPELALRTKFLILIVAAAIAWLPFIALAKLIRALI</sequence>
<dbReference type="RefSeq" id="WP_051886981.1">
    <property type="nucleotide sequence ID" value="NZ_JGVR01000042.1"/>
</dbReference>
<dbReference type="InterPro" id="IPR009875">
    <property type="entry name" value="PilZ_domain"/>
</dbReference>
<evidence type="ECO:0000259" key="2">
    <source>
        <dbReference type="Pfam" id="PF07238"/>
    </source>
</evidence>
<evidence type="ECO:0000256" key="1">
    <source>
        <dbReference type="SAM" id="Phobius"/>
    </source>
</evidence>
<proteinExistence type="predicted"/>
<keyword evidence="1" id="KW-1133">Transmembrane helix</keyword>